<evidence type="ECO:0000256" key="1">
    <source>
        <dbReference type="SAM" id="Phobius"/>
    </source>
</evidence>
<feature type="transmembrane region" description="Helical" evidence="1">
    <location>
        <begin position="12"/>
        <end position="32"/>
    </location>
</feature>
<proteinExistence type="predicted"/>
<feature type="transmembrane region" description="Helical" evidence="1">
    <location>
        <begin position="93"/>
        <end position="112"/>
    </location>
</feature>
<accession>A0ABY6ZPI7</accession>
<keyword evidence="1" id="KW-0472">Membrane</keyword>
<evidence type="ECO:0000313" key="2">
    <source>
        <dbReference type="EMBL" id="WAH44893.1"/>
    </source>
</evidence>
<evidence type="ECO:0000313" key="3">
    <source>
        <dbReference type="Proteomes" id="UP001164761"/>
    </source>
</evidence>
<protein>
    <recommendedName>
        <fullName evidence="4">Type II secretion system protein GspF domain-containing protein</fullName>
    </recommendedName>
</protein>
<feature type="transmembrane region" description="Helical" evidence="1">
    <location>
        <begin position="118"/>
        <end position="135"/>
    </location>
</feature>
<name>A0ABY6ZPI7_9BACL</name>
<organism evidence="2 3">
    <name type="scientific">Alicyclobacillus fastidiosus</name>
    <dbReference type="NCBI Taxonomy" id="392011"/>
    <lineage>
        <taxon>Bacteria</taxon>
        <taxon>Bacillati</taxon>
        <taxon>Bacillota</taxon>
        <taxon>Bacilli</taxon>
        <taxon>Bacillales</taxon>
        <taxon>Alicyclobacillaceae</taxon>
        <taxon>Alicyclobacillus</taxon>
    </lineage>
</organism>
<dbReference type="Proteomes" id="UP001164761">
    <property type="component" value="Plasmid unnamed1"/>
</dbReference>
<reference evidence="2" key="1">
    <citation type="submission" date="2022-08" db="EMBL/GenBank/DDBJ databases">
        <title>Alicyclobacillus fastidiosus DSM 17978, complete genome.</title>
        <authorList>
            <person name="Wang Q."/>
            <person name="Cai R."/>
            <person name="Wang Z."/>
        </authorList>
    </citation>
    <scope>NUCLEOTIDE SEQUENCE</scope>
    <source>
        <strain evidence="2">DSM 17978</strain>
        <plasmid evidence="2">unnamed1</plasmid>
    </source>
</reference>
<dbReference type="RefSeq" id="WP_268008761.1">
    <property type="nucleotide sequence ID" value="NZ_BSUT01000003.1"/>
</dbReference>
<sequence>MFPALDVLIRLILFTCAIVGAVMLFQGAWSGVYRGFRRAYYGANQRRMLRVSRGFGTQQSKASESYIFSSITVHLENVLHATLKGKLQTVSNFLLFSSSVAGVSFILFFVLIHRVGDALLPALLALFAPYLVLLVRRYHVGINNSYEIVESINILIPAYRREHKSMIHALSSTVEKLPPGPIRRAYGRLVDRLSDYETPEEARLALRRFVAQLGTTWAIQMANDIEHAIMDGVDVEYSLVAMHTEMQEIQDALKDQKLDRADSLLVAIVPFFFWPALMQFFYMRISHNIYYYQFDNPEGFRWFLITVVCTVGSFIIGLIFYKPKQDV</sequence>
<feature type="transmembrane region" description="Helical" evidence="1">
    <location>
        <begin position="264"/>
        <end position="282"/>
    </location>
</feature>
<keyword evidence="3" id="KW-1185">Reference proteome</keyword>
<geneLocation type="plasmid" evidence="2 3">
    <name>unnamed1</name>
</geneLocation>
<evidence type="ECO:0008006" key="4">
    <source>
        <dbReference type="Google" id="ProtNLM"/>
    </source>
</evidence>
<keyword evidence="2" id="KW-0614">Plasmid</keyword>
<keyword evidence="1" id="KW-1133">Transmembrane helix</keyword>
<keyword evidence="1" id="KW-0812">Transmembrane</keyword>
<feature type="transmembrane region" description="Helical" evidence="1">
    <location>
        <begin position="302"/>
        <end position="321"/>
    </location>
</feature>
<gene>
    <name evidence="2" type="ORF">NZD89_28000</name>
</gene>
<dbReference type="EMBL" id="CP104068">
    <property type="protein sequence ID" value="WAH44893.1"/>
    <property type="molecule type" value="Genomic_DNA"/>
</dbReference>